<evidence type="ECO:0000313" key="2">
    <source>
        <dbReference type="Proteomes" id="UP000245771"/>
    </source>
</evidence>
<dbReference type="PANTHER" id="PTHR14614">
    <property type="entry name" value="HEPATOCELLULAR CARCINOMA-ASSOCIATED ANTIGEN"/>
    <property type="match status" value="1"/>
</dbReference>
<dbReference type="Proteomes" id="UP000245771">
    <property type="component" value="Unassembled WGS sequence"/>
</dbReference>
<dbReference type="AlphaFoldDB" id="A0A316VEA3"/>
<accession>A0A316VEA3</accession>
<dbReference type="CDD" id="cd02440">
    <property type="entry name" value="AdoMet_MTases"/>
    <property type="match status" value="1"/>
</dbReference>
<dbReference type="Gene3D" id="3.40.50.150">
    <property type="entry name" value="Vaccinia Virus protein VP39"/>
    <property type="match status" value="1"/>
</dbReference>
<gene>
    <name evidence="1" type="ORF">FA14DRAFT_121019</name>
</gene>
<evidence type="ECO:0000313" key="1">
    <source>
        <dbReference type="EMBL" id="PWN35912.1"/>
    </source>
</evidence>
<dbReference type="GeneID" id="37018219"/>
<dbReference type="GO" id="GO:0005737">
    <property type="term" value="C:cytoplasm"/>
    <property type="evidence" value="ECO:0007669"/>
    <property type="project" value="TreeGrafter"/>
</dbReference>
<dbReference type="SUPFAM" id="SSF53335">
    <property type="entry name" value="S-adenosyl-L-methionine-dependent methyltransferases"/>
    <property type="match status" value="1"/>
</dbReference>
<dbReference type="InParanoid" id="A0A316VEA3"/>
<dbReference type="GO" id="GO:0008757">
    <property type="term" value="F:S-adenosylmethionine-dependent methyltransferase activity"/>
    <property type="evidence" value="ECO:0007669"/>
    <property type="project" value="UniProtKB-ARBA"/>
</dbReference>
<dbReference type="RefSeq" id="XP_025356214.1">
    <property type="nucleotide sequence ID" value="XM_025496438.1"/>
</dbReference>
<dbReference type="InterPro" id="IPR029063">
    <property type="entry name" value="SAM-dependent_MTases_sf"/>
</dbReference>
<dbReference type="EMBL" id="KZ819603">
    <property type="protein sequence ID" value="PWN35912.1"/>
    <property type="molecule type" value="Genomic_DNA"/>
</dbReference>
<keyword evidence="2" id="KW-1185">Reference proteome</keyword>
<dbReference type="OrthoDB" id="407325at2759"/>
<proteinExistence type="predicted"/>
<evidence type="ECO:0008006" key="3">
    <source>
        <dbReference type="Google" id="ProtNLM"/>
    </source>
</evidence>
<organism evidence="1 2">
    <name type="scientific">Meira miltonrushii</name>
    <dbReference type="NCBI Taxonomy" id="1280837"/>
    <lineage>
        <taxon>Eukaryota</taxon>
        <taxon>Fungi</taxon>
        <taxon>Dikarya</taxon>
        <taxon>Basidiomycota</taxon>
        <taxon>Ustilaginomycotina</taxon>
        <taxon>Exobasidiomycetes</taxon>
        <taxon>Exobasidiales</taxon>
        <taxon>Brachybasidiaceae</taxon>
        <taxon>Meira</taxon>
    </lineage>
</organism>
<dbReference type="Pfam" id="PF10294">
    <property type="entry name" value="Methyltransf_16"/>
    <property type="match status" value="1"/>
</dbReference>
<dbReference type="PANTHER" id="PTHR14614:SF130">
    <property type="entry name" value="PROTEIN-LYSINE N-METHYLTRANSFERASE EEF2KMT"/>
    <property type="match status" value="1"/>
</dbReference>
<sequence>MGDAERDDTINFFESSIESLFGHHQSATGEAGQLCTLQLDDEAIKYRIPASNTNKLFAHYQWDAGLFLGRLIHKNTDIRQTTVLELGAGTGIPGLISAKHGASSVLITDYPDEGILTALNENIQFSSVQKNAKALGLDWADKVTTTKVLQEYPDKFERILCADVLWLSSSHQPLLNTILSMLARTSTAKCIVVSGFHTGRRALSKFFAMACSKSGLQSQYLRTSKDSHGRSIVFEFNVVTNKARPWSGRQPFAQDDGDEEEQDNMDDFTERTKWLLYVCLEWNL</sequence>
<dbReference type="InterPro" id="IPR019410">
    <property type="entry name" value="Methyltransf_16"/>
</dbReference>
<protein>
    <recommendedName>
        <fullName evidence="3">Nicotinamide N-methyltransferase</fullName>
    </recommendedName>
</protein>
<name>A0A316VEA3_9BASI</name>
<reference evidence="1 2" key="1">
    <citation type="journal article" date="2018" name="Mol. Biol. Evol.">
        <title>Broad Genomic Sampling Reveals a Smut Pathogenic Ancestry of the Fungal Clade Ustilaginomycotina.</title>
        <authorList>
            <person name="Kijpornyongpan T."/>
            <person name="Mondo S.J."/>
            <person name="Barry K."/>
            <person name="Sandor L."/>
            <person name="Lee J."/>
            <person name="Lipzen A."/>
            <person name="Pangilinan J."/>
            <person name="LaButti K."/>
            <person name="Hainaut M."/>
            <person name="Henrissat B."/>
            <person name="Grigoriev I.V."/>
            <person name="Spatafora J.W."/>
            <person name="Aime M.C."/>
        </authorList>
    </citation>
    <scope>NUCLEOTIDE SEQUENCE [LARGE SCALE GENOMIC DNA]</scope>
    <source>
        <strain evidence="1 2">MCA 3882</strain>
    </source>
</reference>